<dbReference type="Proteomes" id="UP000245590">
    <property type="component" value="Unassembled WGS sequence"/>
</dbReference>
<dbReference type="RefSeq" id="WP_109276233.1">
    <property type="nucleotide sequence ID" value="NZ_QFKX01000004.1"/>
</dbReference>
<keyword evidence="4" id="KW-1185">Reference proteome</keyword>
<dbReference type="AlphaFoldDB" id="A0A2U2RJ27"/>
<evidence type="ECO:0000256" key="2">
    <source>
        <dbReference type="SAM" id="Phobius"/>
    </source>
</evidence>
<feature type="transmembrane region" description="Helical" evidence="2">
    <location>
        <begin position="138"/>
        <end position="161"/>
    </location>
</feature>
<reference evidence="3 4" key="1">
    <citation type="submission" date="2018-05" db="EMBL/GenBank/DDBJ databases">
        <title>Brachybacterium sp. M1HQ-2T, whole genome shotgun sequence.</title>
        <authorList>
            <person name="Tuo L."/>
        </authorList>
    </citation>
    <scope>NUCLEOTIDE SEQUENCE [LARGE SCALE GENOMIC DNA]</scope>
    <source>
        <strain evidence="3 4">M1HQ-2</strain>
    </source>
</reference>
<accession>A0A2U2RJ27</accession>
<evidence type="ECO:0000256" key="1">
    <source>
        <dbReference type="SAM" id="MobiDB-lite"/>
    </source>
</evidence>
<name>A0A2U2RJ27_9MICO</name>
<dbReference type="Pfam" id="PF11241">
    <property type="entry name" value="DUF3043"/>
    <property type="match status" value="1"/>
</dbReference>
<keyword evidence="2" id="KW-0812">Transmembrane</keyword>
<feature type="region of interest" description="Disordered" evidence="1">
    <location>
        <begin position="1"/>
        <end position="94"/>
    </location>
</feature>
<evidence type="ECO:0000313" key="4">
    <source>
        <dbReference type="Proteomes" id="UP000245590"/>
    </source>
</evidence>
<dbReference type="InterPro" id="IPR021403">
    <property type="entry name" value="DUF3043"/>
</dbReference>
<proteinExistence type="predicted"/>
<keyword evidence="2" id="KW-1133">Transmembrane helix</keyword>
<feature type="transmembrane region" description="Helical" evidence="2">
    <location>
        <begin position="113"/>
        <end position="132"/>
    </location>
</feature>
<organism evidence="3 4">
    <name type="scientific">Brachybacterium endophyticum</name>
    <dbReference type="NCBI Taxonomy" id="2182385"/>
    <lineage>
        <taxon>Bacteria</taxon>
        <taxon>Bacillati</taxon>
        <taxon>Actinomycetota</taxon>
        <taxon>Actinomycetes</taxon>
        <taxon>Micrococcales</taxon>
        <taxon>Dermabacteraceae</taxon>
        <taxon>Brachybacterium</taxon>
    </lineage>
</organism>
<gene>
    <name evidence="3" type="ORF">DEO23_11830</name>
</gene>
<dbReference type="OrthoDB" id="5194448at2"/>
<sequence>MSPRKSSESEPSTTPRRGGEEVPGVTSSPSHSEGKGRPTRTRKEAEAARRRPIVVTDRKEARRRDRAHAAQERQQAQQAMMTGDEAHMPAQHKGSERRFVRDVVDTRRNVAELFFPVALILMLAALLLPLIMPQLYTSMSVIMLVVLWGGILLCVIDSLVLRRRIRSRLTERFGEVRQGLVGYGIMRSLQIRRWRLPRAQVRHGDEVR</sequence>
<feature type="compositionally biased region" description="Basic and acidic residues" evidence="1">
    <location>
        <begin position="32"/>
        <end position="49"/>
    </location>
</feature>
<evidence type="ECO:0000313" key="3">
    <source>
        <dbReference type="EMBL" id="PWH05877.1"/>
    </source>
</evidence>
<protein>
    <submittedName>
        <fullName evidence="3">DUF3043 domain-containing protein</fullName>
    </submittedName>
</protein>
<comment type="caution">
    <text evidence="3">The sequence shown here is derived from an EMBL/GenBank/DDBJ whole genome shotgun (WGS) entry which is preliminary data.</text>
</comment>
<keyword evidence="2" id="KW-0472">Membrane</keyword>
<dbReference type="EMBL" id="QFKX01000004">
    <property type="protein sequence ID" value="PWH05877.1"/>
    <property type="molecule type" value="Genomic_DNA"/>
</dbReference>
<feature type="compositionally biased region" description="Basic and acidic residues" evidence="1">
    <location>
        <begin position="56"/>
        <end position="71"/>
    </location>
</feature>